<organism evidence="2 3">
    <name type="scientific">Pedobacter miscanthi</name>
    <dbReference type="NCBI Taxonomy" id="2259170"/>
    <lineage>
        <taxon>Bacteria</taxon>
        <taxon>Pseudomonadati</taxon>
        <taxon>Bacteroidota</taxon>
        <taxon>Sphingobacteriia</taxon>
        <taxon>Sphingobacteriales</taxon>
        <taxon>Sphingobacteriaceae</taxon>
        <taxon>Pedobacter</taxon>
    </lineage>
</organism>
<evidence type="ECO:0000313" key="3">
    <source>
        <dbReference type="Proteomes" id="UP000252081"/>
    </source>
</evidence>
<keyword evidence="3" id="KW-1185">Reference proteome</keyword>
<name>A0A366KQ14_9SPHI</name>
<gene>
    <name evidence="2" type="ORF">DRW42_20565</name>
</gene>
<proteinExistence type="predicted"/>
<dbReference type="EMBL" id="QNQU01000020">
    <property type="protein sequence ID" value="RBQ03618.1"/>
    <property type="molecule type" value="Genomic_DNA"/>
</dbReference>
<evidence type="ECO:0000313" key="2">
    <source>
        <dbReference type="EMBL" id="RBQ03618.1"/>
    </source>
</evidence>
<feature type="transmembrane region" description="Helical" evidence="1">
    <location>
        <begin position="103"/>
        <end position="122"/>
    </location>
</feature>
<feature type="transmembrane region" description="Helical" evidence="1">
    <location>
        <begin position="12"/>
        <end position="31"/>
    </location>
</feature>
<comment type="caution">
    <text evidence="2">The sequence shown here is derived from an EMBL/GenBank/DDBJ whole genome shotgun (WGS) entry which is preliminary data.</text>
</comment>
<protein>
    <submittedName>
        <fullName evidence="2">DoxX family protein</fullName>
    </submittedName>
</protein>
<reference evidence="2 3" key="1">
    <citation type="submission" date="2018-07" db="EMBL/GenBank/DDBJ databases">
        <title>A draft genome of a endophytic bacteria, a new species of Pedobacter.</title>
        <authorList>
            <person name="Zhang Z.D."/>
            <person name="Chen Z.J."/>
        </authorList>
    </citation>
    <scope>NUCLEOTIDE SEQUENCE [LARGE SCALE GENOMIC DNA]</scope>
    <source>
        <strain evidence="2 3">RS10</strain>
    </source>
</reference>
<sequence>MLKNKVMTIKFIIGWVLIIIVSTILIYNAYLKLSANAGAITLFTSLGMEPYGRILLGFLELSAALLLLYPATLKYGATLGAVLMAGVILIHIFKLGIALNGDYKFFIMGVTAFLCATLLLWLSTQKTV</sequence>
<feature type="transmembrane region" description="Helical" evidence="1">
    <location>
        <begin position="76"/>
        <end position="97"/>
    </location>
</feature>
<dbReference type="Proteomes" id="UP000252081">
    <property type="component" value="Unassembled WGS sequence"/>
</dbReference>
<keyword evidence="1" id="KW-1133">Transmembrane helix</keyword>
<accession>A0A366KQ14</accession>
<evidence type="ECO:0000256" key="1">
    <source>
        <dbReference type="SAM" id="Phobius"/>
    </source>
</evidence>
<feature type="transmembrane region" description="Helical" evidence="1">
    <location>
        <begin position="51"/>
        <end position="69"/>
    </location>
</feature>
<keyword evidence="1" id="KW-0472">Membrane</keyword>
<dbReference type="AlphaFoldDB" id="A0A366KQ14"/>
<keyword evidence="1" id="KW-0812">Transmembrane</keyword>